<dbReference type="Proteomes" id="UP000094285">
    <property type="component" value="Unassembled WGS sequence"/>
</dbReference>
<name>A0A1E4SF32_9ASCO</name>
<evidence type="ECO:0000256" key="2">
    <source>
        <dbReference type="SAM" id="MobiDB-lite"/>
    </source>
</evidence>
<reference evidence="4" key="1">
    <citation type="submission" date="2016-05" db="EMBL/GenBank/DDBJ databases">
        <title>Comparative genomics of biotechnologically important yeasts.</title>
        <authorList>
            <consortium name="DOE Joint Genome Institute"/>
            <person name="Riley R."/>
            <person name="Haridas S."/>
            <person name="Wolfe K.H."/>
            <person name="Lopes M.R."/>
            <person name="Hittinger C.T."/>
            <person name="Goker M."/>
            <person name="Salamov A."/>
            <person name="Wisecaver J."/>
            <person name="Long T.M."/>
            <person name="Aerts A.L."/>
            <person name="Barry K."/>
            <person name="Choi C."/>
            <person name="Clum A."/>
            <person name="Coughlan A.Y."/>
            <person name="Deshpande S."/>
            <person name="Douglass A.P."/>
            <person name="Hanson S.J."/>
            <person name="Klenk H.-P."/>
            <person name="Labutti K."/>
            <person name="Lapidus A."/>
            <person name="Lindquist E."/>
            <person name="Lipzen A."/>
            <person name="Meier-Kolthoff J.P."/>
            <person name="Ohm R.A."/>
            <person name="Otillar R.P."/>
            <person name="Pangilinan J."/>
            <person name="Peng Y."/>
            <person name="Rokas A."/>
            <person name="Rosa C.A."/>
            <person name="Scheuner C."/>
            <person name="Sibirny A.A."/>
            <person name="Slot J.C."/>
            <person name="Stielow J.B."/>
            <person name="Sun H."/>
            <person name="Kurtzman C.P."/>
            <person name="Blackwell M."/>
            <person name="Grigoriev I.V."/>
            <person name="Jeffries T.W."/>
        </authorList>
    </citation>
    <scope>NUCLEOTIDE SEQUENCE [LARGE SCALE GENOMIC DNA]</scope>
    <source>
        <strain evidence="4">NRRL Y-17324</strain>
    </source>
</reference>
<feature type="region of interest" description="Disordered" evidence="2">
    <location>
        <begin position="827"/>
        <end position="847"/>
    </location>
</feature>
<feature type="region of interest" description="Disordered" evidence="2">
    <location>
        <begin position="85"/>
        <end position="129"/>
    </location>
</feature>
<accession>A0A1E4SF32</accession>
<feature type="compositionally biased region" description="Basic and acidic residues" evidence="2">
    <location>
        <begin position="737"/>
        <end position="746"/>
    </location>
</feature>
<feature type="region of interest" description="Disordered" evidence="2">
    <location>
        <begin position="252"/>
        <end position="301"/>
    </location>
</feature>
<feature type="compositionally biased region" description="Basic and acidic residues" evidence="2">
    <location>
        <begin position="680"/>
        <end position="694"/>
    </location>
</feature>
<sequence>MRSFIKAHRRGESANSDFFELEPEPKAVLTHKTTPVPSPVIPNGPFTPPSTVNVLGSSGAGQASLSSPKKLLTPIKKMFSLTHSKSTITTPNSNDSLQNVVDPRSKRKIRTHRHTRSQGSVSNISDLIHPDSNMALDSKSLATAAAAAATSKYSKQLGPSPKFHTSASSPSLVNSYRHSGVPVSHSHTSLSSFQSSGSHPSTTQTKLNPPINLLEHTKSQVIQDSIEESNESSNPIEDQPKLDTKLVSFDQYIQSPPPSHTKKFSIHDSDNNLDGDYGNELEEEYEGDDSDSSSSQFSFVKDSNCGRNTSVKYYKVVKSSKASENDFQQLNTFNENDLGIDVDEFSDYDFENNGMDDDYDGDYGDENENDVQYNKLFDDEDEPIDVLPQRNHSFLENEHHGNLHGERNSTSISDQNYNSLEIDEDELQIHEDTDDDVPYNSAILDDPAERTIDGGFKDSEASRPIEDSFANNTLTQKQPLGLISLGQLEQKHSIFNKSYHLSIQGVELFDDYDGVDTDAYGDDILENYLDVSKSPSLEITGSYSGASESTPDPSSNDNFYEVSSPIINGLTIGNNLRHRLPRLNSNDFEKESYNISNMYINRSVLDIENEPQNGFFDLPKHLPPLHGNMLGMRSLRSFHGSISDDLNTTILEKTEEFTKFTESRKSSAIKAHIGLGISEEVKVEPEPEPKKKNDTPNPRLSVIELMSLLGGLEKPKENDNEEKSEESVRNSALSSLEKSDSVSQDDTKNRLSIIGMMSILSDLEKTQASILEENNRAIEKAQQNRKSILDMMSTLSSLETSANTEEEAKNKRNSINNMMQILATLDLTGPNSSSNSEQSSLRAQKAPRKGIILKLKEDGKRDKRYSWFNNDESVNFSSLKPPTEVKLVNPKETNYSESETETLDAEAYNRTLDPDLLDEINQLPEDYDFEEDNRQRNTESIQVPAFLRSNSYNNKPVKALIDNNYQCNKIETSNKTVTFYRSNSSGSTNETARVKSVSRAPSTRSINSFTSVNEEVEEEDDDFSHGADKGETSYFFMAHRKKTPLAYKLSHSTTSQKPTILFR</sequence>
<feature type="compositionally biased region" description="Low complexity" evidence="2">
    <location>
        <begin position="831"/>
        <end position="840"/>
    </location>
</feature>
<organism evidence="3 4">
    <name type="scientific">Suhomyces tanzawaensis NRRL Y-17324</name>
    <dbReference type="NCBI Taxonomy" id="984487"/>
    <lineage>
        <taxon>Eukaryota</taxon>
        <taxon>Fungi</taxon>
        <taxon>Dikarya</taxon>
        <taxon>Ascomycota</taxon>
        <taxon>Saccharomycotina</taxon>
        <taxon>Pichiomycetes</taxon>
        <taxon>Debaryomycetaceae</taxon>
        <taxon>Suhomyces</taxon>
    </lineage>
</organism>
<feature type="region of interest" description="Disordered" evidence="2">
    <location>
        <begin position="983"/>
        <end position="1025"/>
    </location>
</feature>
<evidence type="ECO:0000313" key="3">
    <source>
        <dbReference type="EMBL" id="ODV78100.1"/>
    </source>
</evidence>
<dbReference type="EMBL" id="KV453914">
    <property type="protein sequence ID" value="ODV78100.1"/>
    <property type="molecule type" value="Genomic_DNA"/>
</dbReference>
<feature type="region of interest" description="Disordered" evidence="2">
    <location>
        <begin position="680"/>
        <end position="746"/>
    </location>
</feature>
<evidence type="ECO:0000256" key="1">
    <source>
        <dbReference type="SAM" id="Coils"/>
    </source>
</evidence>
<proteinExistence type="predicted"/>
<dbReference type="GeneID" id="30982428"/>
<gene>
    <name evidence="3" type="ORF">CANTADRAFT_295440</name>
</gene>
<dbReference type="OrthoDB" id="3973129at2759"/>
<feature type="coiled-coil region" evidence="1">
    <location>
        <begin position="760"/>
        <end position="791"/>
    </location>
</feature>
<keyword evidence="1" id="KW-0175">Coiled coil</keyword>
<feature type="compositionally biased region" description="Polar residues" evidence="2">
    <location>
        <begin position="85"/>
        <end position="99"/>
    </location>
</feature>
<feature type="region of interest" description="Disordered" evidence="2">
    <location>
        <begin position="153"/>
        <end position="209"/>
    </location>
</feature>
<feature type="compositionally biased region" description="Polar residues" evidence="2">
    <location>
        <begin position="999"/>
        <end position="1013"/>
    </location>
</feature>
<protein>
    <submittedName>
        <fullName evidence="3">Uncharacterized protein</fullName>
    </submittedName>
</protein>
<keyword evidence="4" id="KW-1185">Reference proteome</keyword>
<feature type="compositionally biased region" description="Basic residues" evidence="2">
    <location>
        <begin position="105"/>
        <end position="116"/>
    </location>
</feature>
<dbReference type="RefSeq" id="XP_020063222.1">
    <property type="nucleotide sequence ID" value="XM_020208291.1"/>
</dbReference>
<feature type="compositionally biased region" description="Low complexity" evidence="2">
    <location>
        <begin position="184"/>
        <end position="203"/>
    </location>
</feature>
<feature type="compositionally biased region" description="Acidic residues" evidence="2">
    <location>
        <begin position="271"/>
        <end position="291"/>
    </location>
</feature>
<feature type="compositionally biased region" description="Polar residues" evidence="2">
    <location>
        <begin position="163"/>
        <end position="177"/>
    </location>
</feature>
<evidence type="ECO:0000313" key="4">
    <source>
        <dbReference type="Proteomes" id="UP000094285"/>
    </source>
</evidence>
<dbReference type="AlphaFoldDB" id="A0A1E4SF32"/>